<proteinExistence type="predicted"/>
<evidence type="ECO:0000313" key="3">
    <source>
        <dbReference type="Proteomes" id="UP001500021"/>
    </source>
</evidence>
<gene>
    <name evidence="2" type="ORF">GCM10009111_32440</name>
</gene>
<comment type="caution">
    <text evidence="2">The sequence shown here is derived from an EMBL/GenBank/DDBJ whole genome shotgun (WGS) entry which is preliminary data.</text>
</comment>
<accession>A0ABN1LAR1</accession>
<evidence type="ECO:0000256" key="1">
    <source>
        <dbReference type="SAM" id="Phobius"/>
    </source>
</evidence>
<keyword evidence="3" id="KW-1185">Reference proteome</keyword>
<keyword evidence="1" id="KW-0472">Membrane</keyword>
<dbReference type="RefSeq" id="WP_343818852.1">
    <property type="nucleotide sequence ID" value="NZ_BAAAFA010000013.1"/>
</dbReference>
<organism evidence="2 3">
    <name type="scientific">Colwellia asteriadis</name>
    <dbReference type="NCBI Taxonomy" id="517723"/>
    <lineage>
        <taxon>Bacteria</taxon>
        <taxon>Pseudomonadati</taxon>
        <taxon>Pseudomonadota</taxon>
        <taxon>Gammaproteobacteria</taxon>
        <taxon>Alteromonadales</taxon>
        <taxon>Colwelliaceae</taxon>
        <taxon>Colwellia</taxon>
    </lineage>
</organism>
<name>A0ABN1LAR1_9GAMM</name>
<protein>
    <submittedName>
        <fullName evidence="2">Uncharacterized protein</fullName>
    </submittedName>
</protein>
<keyword evidence="1" id="KW-1133">Transmembrane helix</keyword>
<dbReference type="EMBL" id="BAAAFA010000013">
    <property type="protein sequence ID" value="GAA0823173.1"/>
    <property type="molecule type" value="Genomic_DNA"/>
</dbReference>
<reference evidence="2 3" key="1">
    <citation type="journal article" date="2019" name="Int. J. Syst. Evol. Microbiol.">
        <title>The Global Catalogue of Microorganisms (GCM) 10K type strain sequencing project: providing services to taxonomists for standard genome sequencing and annotation.</title>
        <authorList>
            <consortium name="The Broad Institute Genomics Platform"/>
            <consortium name="The Broad Institute Genome Sequencing Center for Infectious Disease"/>
            <person name="Wu L."/>
            <person name="Ma J."/>
        </authorList>
    </citation>
    <scope>NUCLEOTIDE SEQUENCE [LARGE SCALE GENOMIC DNA]</scope>
    <source>
        <strain evidence="2 3">JCM 15608</strain>
    </source>
</reference>
<keyword evidence="1" id="KW-0812">Transmembrane</keyword>
<sequence length="99" mass="11351">MNRLRADEKIQPHWWLKTFAGLLFGLTLAYALVGMFAWYGLGGIDAPVKVQFNMWMLSPIWLTVLTLTYLFKTGLKAFIYLGLANIVAYSVFFILGWLL</sequence>
<dbReference type="Proteomes" id="UP001500021">
    <property type="component" value="Unassembled WGS sequence"/>
</dbReference>
<feature type="transmembrane region" description="Helical" evidence="1">
    <location>
        <begin position="78"/>
        <end position="98"/>
    </location>
</feature>
<evidence type="ECO:0000313" key="2">
    <source>
        <dbReference type="EMBL" id="GAA0823173.1"/>
    </source>
</evidence>
<feature type="transmembrane region" description="Helical" evidence="1">
    <location>
        <begin position="21"/>
        <end position="40"/>
    </location>
</feature>
<feature type="transmembrane region" description="Helical" evidence="1">
    <location>
        <begin position="52"/>
        <end position="71"/>
    </location>
</feature>